<evidence type="ECO:0000313" key="1">
    <source>
        <dbReference type="EMBL" id="SVA68646.1"/>
    </source>
</evidence>
<reference evidence="1" key="1">
    <citation type="submission" date="2018-05" db="EMBL/GenBank/DDBJ databases">
        <authorList>
            <person name="Lanie J.A."/>
            <person name="Ng W.-L."/>
            <person name="Kazmierczak K.M."/>
            <person name="Andrzejewski T.M."/>
            <person name="Davidsen T.M."/>
            <person name="Wayne K.J."/>
            <person name="Tettelin H."/>
            <person name="Glass J.I."/>
            <person name="Rusch D."/>
            <person name="Podicherti R."/>
            <person name="Tsui H.-C.T."/>
            <person name="Winkler M.E."/>
        </authorList>
    </citation>
    <scope>NUCLEOTIDE SEQUENCE</scope>
</reference>
<dbReference type="AlphaFoldDB" id="A0A381XV00"/>
<proteinExistence type="predicted"/>
<organism evidence="1">
    <name type="scientific">marine metagenome</name>
    <dbReference type="NCBI Taxonomy" id="408172"/>
    <lineage>
        <taxon>unclassified sequences</taxon>
        <taxon>metagenomes</taxon>
        <taxon>ecological metagenomes</taxon>
    </lineage>
</organism>
<feature type="non-terminal residue" evidence="1">
    <location>
        <position position="123"/>
    </location>
</feature>
<gene>
    <name evidence="1" type="ORF">METZ01_LOCUS121500</name>
</gene>
<name>A0A381XV00_9ZZZZ</name>
<protein>
    <submittedName>
        <fullName evidence="1">Uncharacterized protein</fullName>
    </submittedName>
</protein>
<dbReference type="EMBL" id="UINC01016499">
    <property type="protein sequence ID" value="SVA68646.1"/>
    <property type="molecule type" value="Genomic_DNA"/>
</dbReference>
<accession>A0A381XV00</accession>
<sequence>MSDNNNAKDLKDCQPVSRREFLATPGTGLAALAAAGCAPAQQDCIEADSKQGDIPMAKLRLTAGGYTPKDFERFIEMRLGSGDPVYWYAIGDSTTFPDGNMFMRTEGYDTGRLHSFDRDKNEA</sequence>
<dbReference type="InterPro" id="IPR006311">
    <property type="entry name" value="TAT_signal"/>
</dbReference>
<dbReference type="PROSITE" id="PS51318">
    <property type="entry name" value="TAT"/>
    <property type="match status" value="1"/>
</dbReference>